<dbReference type="KEGG" id="mlir:LPB04_06465"/>
<keyword evidence="1" id="KW-1133">Transmembrane helix</keyword>
<evidence type="ECO:0000256" key="1">
    <source>
        <dbReference type="SAM" id="Phobius"/>
    </source>
</evidence>
<feature type="transmembrane region" description="Helical" evidence="1">
    <location>
        <begin position="24"/>
        <end position="44"/>
    </location>
</feature>
<keyword evidence="1" id="KW-0472">Membrane</keyword>
<gene>
    <name evidence="2" type="ORF">LPB04_06465</name>
</gene>
<reference evidence="2 3" key="1">
    <citation type="submission" date="2020-10" db="EMBL/GenBank/DDBJ databases">
        <title>Genome sequencing of Massilia sp. LPB0304.</title>
        <authorList>
            <person name="Kim J."/>
        </authorList>
    </citation>
    <scope>NUCLEOTIDE SEQUENCE [LARGE SCALE GENOMIC DNA]</scope>
    <source>
        <strain evidence="2 3">LPB0304</strain>
    </source>
</reference>
<sequence length="123" mass="13519">MIVQSLLTIALVGSLLYIFGQKRLLGTIRLGLYAVICAGLFFVWSPDQSTAIANHLGVGRGVDLIYYIWIVLSLAVFVNIHLKLRENTSLVTQLARQIAIAEAQRNLSEQSVQAVHNQAQGTN</sequence>
<accession>A0A7L9U7C0</accession>
<organism evidence="2 3">
    <name type="scientific">Massilia litorea</name>
    <dbReference type="NCBI Taxonomy" id="2769491"/>
    <lineage>
        <taxon>Bacteria</taxon>
        <taxon>Pseudomonadati</taxon>
        <taxon>Pseudomonadota</taxon>
        <taxon>Betaproteobacteria</taxon>
        <taxon>Burkholderiales</taxon>
        <taxon>Oxalobacteraceae</taxon>
        <taxon>Telluria group</taxon>
        <taxon>Massilia</taxon>
    </lineage>
</organism>
<name>A0A7L9U7C0_9BURK</name>
<dbReference type="Proteomes" id="UP000593875">
    <property type="component" value="Chromosome"/>
</dbReference>
<keyword evidence="1" id="KW-0812">Transmembrane</keyword>
<evidence type="ECO:0000313" key="3">
    <source>
        <dbReference type="Proteomes" id="UP000593875"/>
    </source>
</evidence>
<feature type="transmembrane region" description="Helical" evidence="1">
    <location>
        <begin position="64"/>
        <end position="82"/>
    </location>
</feature>
<dbReference type="Pfam" id="PF10066">
    <property type="entry name" value="DUF2304"/>
    <property type="match status" value="1"/>
</dbReference>
<proteinExistence type="predicted"/>
<protein>
    <submittedName>
        <fullName evidence="2">DUF2304 domain-containing protein</fullName>
    </submittedName>
</protein>
<evidence type="ECO:0000313" key="2">
    <source>
        <dbReference type="EMBL" id="QOL50924.1"/>
    </source>
</evidence>
<dbReference type="EMBL" id="CP062941">
    <property type="protein sequence ID" value="QOL50924.1"/>
    <property type="molecule type" value="Genomic_DNA"/>
</dbReference>
<dbReference type="AlphaFoldDB" id="A0A7L9U7C0"/>
<keyword evidence="3" id="KW-1185">Reference proteome</keyword>
<dbReference type="RefSeq" id="WP_193687908.1">
    <property type="nucleotide sequence ID" value="NZ_CP062941.1"/>
</dbReference>
<dbReference type="InterPro" id="IPR019277">
    <property type="entry name" value="DUF2304"/>
</dbReference>